<sequence length="544" mass="61071">TAAGATAAGATAAGATAAGATAAGATAAGGEDERDIIGPAVFRKEIGEAVARLRHDVAHLAEKYHIRDEDALKEAGFHRWYFVGPNGPTGGKDRKVDGYGAYFSHRYAQMKAVEEKEKGKAVRRNKKENKVLFEERNRIIRAEWKALSNDKKAQWTKKAATKKKEKLQGSNVSKEDFEADYELWDVTSAQRLRKQTKVEFRADFVKWCSLLEHHGYEAVVLVTDVISPNTSFFDGTHQGKIYHHNVLRRHDCDHYGFDSFCYVQKQESRREIMTDLIRFKRLGEVIDMLNEDRYRLYRETHKDDPEALSNLPPPASYGIGRYQGQGIVNNENPAAPFDDHVDLYENARGRYKRTRRTSADRSSSNSTSPPPGKRCAQNDRVSEAEEEHSDSTPKPSDQRSKEKGNGKAKKSDNRPRTTQKGEENALGLRERVEKELLALWRSAIPTSESIPTSVDAMRSTLRRHGLQWELKPARFAVPAADGGNGTPVQELEPDNALETIEVEEEHLCLRGTKLRTDVARSISVALRAKCISIQRLPTADAFEL</sequence>
<dbReference type="Proteomes" id="UP000275078">
    <property type="component" value="Unassembled WGS sequence"/>
</dbReference>
<reference evidence="2 3" key="1">
    <citation type="journal article" date="2018" name="Nat. Ecol. Evol.">
        <title>Pezizomycetes genomes reveal the molecular basis of ectomycorrhizal truffle lifestyle.</title>
        <authorList>
            <person name="Murat C."/>
            <person name="Payen T."/>
            <person name="Noel B."/>
            <person name="Kuo A."/>
            <person name="Morin E."/>
            <person name="Chen J."/>
            <person name="Kohler A."/>
            <person name="Krizsan K."/>
            <person name="Balestrini R."/>
            <person name="Da Silva C."/>
            <person name="Montanini B."/>
            <person name="Hainaut M."/>
            <person name="Levati E."/>
            <person name="Barry K.W."/>
            <person name="Belfiori B."/>
            <person name="Cichocki N."/>
            <person name="Clum A."/>
            <person name="Dockter R.B."/>
            <person name="Fauchery L."/>
            <person name="Guy J."/>
            <person name="Iotti M."/>
            <person name="Le Tacon F."/>
            <person name="Lindquist E.A."/>
            <person name="Lipzen A."/>
            <person name="Malagnac F."/>
            <person name="Mello A."/>
            <person name="Molinier V."/>
            <person name="Miyauchi S."/>
            <person name="Poulain J."/>
            <person name="Riccioni C."/>
            <person name="Rubini A."/>
            <person name="Sitrit Y."/>
            <person name="Splivallo R."/>
            <person name="Traeger S."/>
            <person name="Wang M."/>
            <person name="Zifcakova L."/>
            <person name="Wipf D."/>
            <person name="Zambonelli A."/>
            <person name="Paolocci F."/>
            <person name="Nowrousian M."/>
            <person name="Ottonello S."/>
            <person name="Baldrian P."/>
            <person name="Spatafora J.W."/>
            <person name="Henrissat B."/>
            <person name="Nagy L.G."/>
            <person name="Aury J.M."/>
            <person name="Wincker P."/>
            <person name="Grigoriev I.V."/>
            <person name="Bonfante P."/>
            <person name="Martin F.M."/>
        </authorList>
    </citation>
    <scope>NUCLEOTIDE SEQUENCE [LARGE SCALE GENOMIC DNA]</scope>
    <source>
        <strain evidence="2 3">RN42</strain>
    </source>
</reference>
<feature type="non-terminal residue" evidence="2">
    <location>
        <position position="1"/>
    </location>
</feature>
<evidence type="ECO:0000256" key="1">
    <source>
        <dbReference type="SAM" id="MobiDB-lite"/>
    </source>
</evidence>
<dbReference type="AlphaFoldDB" id="A0A3N4I673"/>
<feature type="region of interest" description="Disordered" evidence="1">
    <location>
        <begin position="350"/>
        <end position="427"/>
    </location>
</feature>
<keyword evidence="3" id="KW-1185">Reference proteome</keyword>
<feature type="compositionally biased region" description="Basic and acidic residues" evidence="1">
    <location>
        <begin position="396"/>
        <end position="427"/>
    </location>
</feature>
<dbReference type="Gene3D" id="1.10.30.10">
    <property type="entry name" value="High mobility group box domain"/>
    <property type="match status" value="1"/>
</dbReference>
<dbReference type="InterPro" id="IPR036910">
    <property type="entry name" value="HMG_box_dom_sf"/>
</dbReference>
<dbReference type="EMBL" id="ML119678">
    <property type="protein sequence ID" value="RPA81583.1"/>
    <property type="molecule type" value="Genomic_DNA"/>
</dbReference>
<protein>
    <submittedName>
        <fullName evidence="2">Uncharacterized protein</fullName>
    </submittedName>
</protein>
<evidence type="ECO:0000313" key="3">
    <source>
        <dbReference type="Proteomes" id="UP000275078"/>
    </source>
</evidence>
<evidence type="ECO:0000313" key="2">
    <source>
        <dbReference type="EMBL" id="RPA81583.1"/>
    </source>
</evidence>
<proteinExistence type="predicted"/>
<gene>
    <name evidence="2" type="ORF">BJ508DRAFT_326273</name>
</gene>
<name>A0A3N4I673_ASCIM</name>
<accession>A0A3N4I673</accession>
<organism evidence="2 3">
    <name type="scientific">Ascobolus immersus RN42</name>
    <dbReference type="NCBI Taxonomy" id="1160509"/>
    <lineage>
        <taxon>Eukaryota</taxon>
        <taxon>Fungi</taxon>
        <taxon>Dikarya</taxon>
        <taxon>Ascomycota</taxon>
        <taxon>Pezizomycotina</taxon>
        <taxon>Pezizomycetes</taxon>
        <taxon>Pezizales</taxon>
        <taxon>Ascobolaceae</taxon>
        <taxon>Ascobolus</taxon>
    </lineage>
</organism>